<sequence>MYTDEDLNSAVKEGIFTQDAITNFRSYISKSQNVTLVDEENFRLISGFNDIFVVIACLLLLTSVAWLGSAISPIAAAIIFTATSWGLAEFFVRKRRMALPAIVLLIAFIGGVMATSVSFFVNLGIGQAQQMNIEHFEQMRVFGFITTAVVSIAATWLHWRRFRVPITVAVGAASLVICLMGLLGTSSLDSHWLTPILFISGLLIFALAMYWDASDTLRQTKRSDVAFWLHLLSAPLIVHPIFKTLGILSGHSTILQVVLVIALYIVIAFISIAIDRRALMVSSLIYVLYAFSALLKNYGLVSLNFAMTGVIIGAILLFLSAYWHTARTFLIRYFPQSISGRLPALR</sequence>
<feature type="transmembrane region" description="Helical" evidence="1">
    <location>
        <begin position="99"/>
        <end position="121"/>
    </location>
</feature>
<dbReference type="OrthoDB" id="9770600at2"/>
<evidence type="ECO:0000313" key="2">
    <source>
        <dbReference type="EMBL" id="AXI02973.1"/>
    </source>
</evidence>
<dbReference type="AlphaFoldDB" id="A0A345P6R4"/>
<feature type="transmembrane region" description="Helical" evidence="1">
    <location>
        <begin position="74"/>
        <end position="92"/>
    </location>
</feature>
<evidence type="ECO:0008006" key="4">
    <source>
        <dbReference type="Google" id="ProtNLM"/>
    </source>
</evidence>
<proteinExistence type="predicted"/>
<dbReference type="EMBL" id="CP031222">
    <property type="protein sequence ID" value="AXI02973.1"/>
    <property type="molecule type" value="Genomic_DNA"/>
</dbReference>
<keyword evidence="1" id="KW-0812">Transmembrane</keyword>
<keyword evidence="1" id="KW-0472">Membrane</keyword>
<feature type="transmembrane region" description="Helical" evidence="1">
    <location>
        <begin position="225"/>
        <end position="242"/>
    </location>
</feature>
<feature type="transmembrane region" description="Helical" evidence="1">
    <location>
        <begin position="166"/>
        <end position="186"/>
    </location>
</feature>
<keyword evidence="1" id="KW-1133">Transmembrane helix</keyword>
<keyword evidence="3" id="KW-1185">Reference proteome</keyword>
<feature type="transmembrane region" description="Helical" evidence="1">
    <location>
        <begin position="51"/>
        <end position="68"/>
    </location>
</feature>
<feature type="transmembrane region" description="Helical" evidence="1">
    <location>
        <begin position="278"/>
        <end position="295"/>
    </location>
</feature>
<feature type="transmembrane region" description="Helical" evidence="1">
    <location>
        <begin position="301"/>
        <end position="323"/>
    </location>
</feature>
<dbReference type="RefSeq" id="WP_114899083.1">
    <property type="nucleotide sequence ID" value="NZ_CP031222.1"/>
</dbReference>
<dbReference type="Proteomes" id="UP000253940">
    <property type="component" value="Chromosome"/>
</dbReference>
<feature type="transmembrane region" description="Helical" evidence="1">
    <location>
        <begin position="254"/>
        <end position="273"/>
    </location>
</feature>
<gene>
    <name evidence="2" type="ORF">HYN46_09050</name>
</gene>
<dbReference type="KEGG" id="mbah:HYN46_09050"/>
<name>A0A345P6R4_9GAMM</name>
<evidence type="ECO:0000256" key="1">
    <source>
        <dbReference type="SAM" id="Phobius"/>
    </source>
</evidence>
<organism evidence="2 3">
    <name type="scientific">Aquirhabdus parva</name>
    <dbReference type="NCBI Taxonomy" id="2283318"/>
    <lineage>
        <taxon>Bacteria</taxon>
        <taxon>Pseudomonadati</taxon>
        <taxon>Pseudomonadota</taxon>
        <taxon>Gammaproteobacteria</taxon>
        <taxon>Moraxellales</taxon>
        <taxon>Moraxellaceae</taxon>
        <taxon>Aquirhabdus</taxon>
    </lineage>
</organism>
<protein>
    <recommendedName>
        <fullName evidence="4">DUF2157 domain-containing protein</fullName>
    </recommendedName>
</protein>
<accession>A0A345P6R4</accession>
<evidence type="ECO:0000313" key="3">
    <source>
        <dbReference type="Proteomes" id="UP000253940"/>
    </source>
</evidence>
<feature type="transmembrane region" description="Helical" evidence="1">
    <location>
        <begin position="141"/>
        <end position="159"/>
    </location>
</feature>
<feature type="transmembrane region" description="Helical" evidence="1">
    <location>
        <begin position="192"/>
        <end position="213"/>
    </location>
</feature>
<reference evidence="2 3" key="1">
    <citation type="submission" date="2018-07" db="EMBL/GenBank/DDBJ databases">
        <title>Genome sequencing of Moraxellaceae gen. HYN0046.</title>
        <authorList>
            <person name="Kim M."/>
            <person name="Yi H."/>
        </authorList>
    </citation>
    <scope>NUCLEOTIDE SEQUENCE [LARGE SCALE GENOMIC DNA]</scope>
    <source>
        <strain evidence="2 3">HYN0046</strain>
    </source>
</reference>